<dbReference type="SMART" id="SM00490">
    <property type="entry name" value="HELICc"/>
    <property type="match status" value="1"/>
</dbReference>
<evidence type="ECO:0000313" key="5">
    <source>
        <dbReference type="Proteomes" id="UP000199375"/>
    </source>
</evidence>
<dbReference type="InterPro" id="IPR001650">
    <property type="entry name" value="Helicase_C-like"/>
</dbReference>
<dbReference type="InterPro" id="IPR027417">
    <property type="entry name" value="P-loop_NTPase"/>
</dbReference>
<proteinExistence type="predicted"/>
<dbReference type="SUPFAM" id="SSF52540">
    <property type="entry name" value="P-loop containing nucleoside triphosphate hydrolases"/>
    <property type="match status" value="2"/>
</dbReference>
<dbReference type="Pfam" id="PF00271">
    <property type="entry name" value="Helicase_C"/>
    <property type="match status" value="1"/>
</dbReference>
<keyword evidence="4" id="KW-0347">Helicase</keyword>
<dbReference type="PROSITE" id="PS51194">
    <property type="entry name" value="HELICASE_CTER"/>
    <property type="match status" value="1"/>
</dbReference>
<dbReference type="NCBIfam" id="NF041062">
    <property type="entry name" value="DpdE"/>
    <property type="match status" value="1"/>
</dbReference>
<keyword evidence="4" id="KW-0067">ATP-binding</keyword>
<sequence length="1088" mass="120070">MPSTATPNALTVGQFVAHPLVPGIARVAAYDGATVQVDAFESVASPVAHSWSVAANECLPVRLLEQTRVYWEDPDTGRWRPGRVVGGGPETYFVRIPNRDQDFPVPQAQLRVRWDRPVRSPADVLAVGANESPRFRDARLPMLRSLVAQRAACASLPALLSAAVEIYPHQVQTAMTVLRDPVQRYLLADEVGLGKTIEAGLIVRQHLLDHPRSRVLVLVPAILRQQWQTELQTKFFIDDFPAATLWITSHETPHRWHEYHGYDLVVVDEAHRLCRTEAPDQSPYRELAALARSTPRLLLLSATPTTARAEAHLALLHLLDASLYRWEDLADFTVRFEGRRDLARAVYGLDADFEPLLPGAVAGIKALIPDDTAFQGLADKVVDLLTDDGDLLDEAMRPALHVHVDALRAHISETYRLHRRVIRHRRHNVVATGDDTEALPFEVTGRQRPASVTMRMPRAARNCDILLNWQQQAGHWLLDHEIGQDAGAYGQVLAVLCSRVDELSSDLDDALRWRMHRDEEAATRAGLSVEERQVLASVAVLPADKYALNRLIDDPAESWADLGPLTRILARHQRNVVFCGAGSLAARLVDCLVALPGLSVVEHSRRQDAAAGAVAVARWREHGGTLVVDDTAEDGVNLQDADAVIHLRLPWSPNRCEQRLGRVDRFAGVFGKVRPPAQQFVVSIGETEEDFTAAWSVLLVDSVKIFDDSVSALQDALERVMASAWEAALREGPAAMLRTSDAVAAALAHERREIDGMDMLEAVHEGSLGRTLTEMAIATETQWAVHERAMRGYAGDGPGGLQFTCHTLTELRNAVRFERGALLVSPRLLALAGHPVPTPAMTGAFNRNTALRHPGLRMLRLGNPFVDILAQVIEVDDRGQASAFWRRGLRNAELRPYIGLDFLVEAAIDEALDLVPSSPDAQRALRRQADLIFRPFMRRVWLPAGSSVPVVEPELLRWLNRPFEPDRGDLNLSETRIGVLWDCLGGPDGLTAAARQAEHDGHLELALSADLVNRGRQAEHEAARALAVRQAQALARQRAGRLLSDTESYLTDVRVTAALIAGLGRPRLRLMAITCLVGGDLRPETRDA</sequence>
<dbReference type="PANTHER" id="PTHR45766:SF6">
    <property type="entry name" value="SWI_SNF-RELATED MATRIX-ASSOCIATED ACTIN-DEPENDENT REGULATOR OF CHROMATIN SUBFAMILY A-LIKE PROTEIN 1"/>
    <property type="match status" value="1"/>
</dbReference>
<feature type="domain" description="Helicase ATP-binding" evidence="2">
    <location>
        <begin position="176"/>
        <end position="322"/>
    </location>
</feature>
<name>A0A1C4YJN3_9ACTN</name>
<keyword evidence="4" id="KW-0547">Nucleotide-binding</keyword>
<evidence type="ECO:0000259" key="3">
    <source>
        <dbReference type="PROSITE" id="PS51194"/>
    </source>
</evidence>
<reference evidence="4 5" key="1">
    <citation type="submission" date="2016-06" db="EMBL/GenBank/DDBJ databases">
        <authorList>
            <person name="Kjaerup R.B."/>
            <person name="Dalgaard T.S."/>
            <person name="Juul-Madsen H.R."/>
        </authorList>
    </citation>
    <scope>NUCLEOTIDE SEQUENCE [LARGE SCALE GENOMIC DNA]</scope>
    <source>
        <strain evidence="4 5">DSM 45626</strain>
    </source>
</reference>
<gene>
    <name evidence="4" type="ORF">GA0070558_15116</name>
</gene>
<dbReference type="PROSITE" id="PS51192">
    <property type="entry name" value="HELICASE_ATP_BIND_1"/>
    <property type="match status" value="1"/>
</dbReference>
<dbReference type="GO" id="GO:0004386">
    <property type="term" value="F:helicase activity"/>
    <property type="evidence" value="ECO:0007669"/>
    <property type="project" value="UniProtKB-KW"/>
</dbReference>
<dbReference type="GO" id="GO:0016787">
    <property type="term" value="F:hydrolase activity"/>
    <property type="evidence" value="ECO:0007669"/>
    <property type="project" value="UniProtKB-KW"/>
</dbReference>
<organism evidence="4 5">
    <name type="scientific">Micromonospora haikouensis</name>
    <dbReference type="NCBI Taxonomy" id="686309"/>
    <lineage>
        <taxon>Bacteria</taxon>
        <taxon>Bacillati</taxon>
        <taxon>Actinomycetota</taxon>
        <taxon>Actinomycetes</taxon>
        <taxon>Micromonosporales</taxon>
        <taxon>Micromonosporaceae</taxon>
        <taxon>Micromonospora</taxon>
    </lineage>
</organism>
<dbReference type="EMBL" id="FMCW01000051">
    <property type="protein sequence ID" value="SCF20972.1"/>
    <property type="molecule type" value="Genomic_DNA"/>
</dbReference>
<protein>
    <submittedName>
        <fullName evidence="4">ATP-dependent helicase HepA</fullName>
    </submittedName>
</protein>
<dbReference type="Proteomes" id="UP000199375">
    <property type="component" value="Unassembled WGS sequence"/>
</dbReference>
<evidence type="ECO:0000256" key="1">
    <source>
        <dbReference type="ARBA" id="ARBA00022801"/>
    </source>
</evidence>
<feature type="domain" description="Helicase C-terminal" evidence="3">
    <location>
        <begin position="564"/>
        <end position="721"/>
    </location>
</feature>
<evidence type="ECO:0000259" key="2">
    <source>
        <dbReference type="PROSITE" id="PS51192"/>
    </source>
</evidence>
<dbReference type="InterPro" id="IPR014001">
    <property type="entry name" value="Helicase_ATP-bd"/>
</dbReference>
<dbReference type="SMART" id="SM00487">
    <property type="entry name" value="DEXDc"/>
    <property type="match status" value="1"/>
</dbReference>
<dbReference type="PANTHER" id="PTHR45766">
    <property type="entry name" value="DNA ANNEALING HELICASE AND ENDONUCLEASE ZRANB3 FAMILY MEMBER"/>
    <property type="match status" value="1"/>
</dbReference>
<dbReference type="RefSeq" id="WP_256092226.1">
    <property type="nucleotide sequence ID" value="NZ_FMCW01000051.1"/>
</dbReference>
<keyword evidence="1" id="KW-0378">Hydrolase</keyword>
<evidence type="ECO:0000313" key="4">
    <source>
        <dbReference type="EMBL" id="SCF20972.1"/>
    </source>
</evidence>
<dbReference type="Gene3D" id="3.40.50.10810">
    <property type="entry name" value="Tandem AAA-ATPase domain"/>
    <property type="match status" value="1"/>
</dbReference>
<dbReference type="Gene3D" id="3.40.50.300">
    <property type="entry name" value="P-loop containing nucleotide triphosphate hydrolases"/>
    <property type="match status" value="1"/>
</dbReference>
<dbReference type="InterPro" id="IPR038718">
    <property type="entry name" value="SNF2-like_sf"/>
</dbReference>
<dbReference type="AlphaFoldDB" id="A0A1C4YJN3"/>
<accession>A0A1C4YJN3</accession>